<feature type="region of interest" description="Disordered" evidence="1">
    <location>
        <begin position="176"/>
        <end position="198"/>
    </location>
</feature>
<proteinExistence type="predicted"/>
<feature type="transmembrane region" description="Helical" evidence="2">
    <location>
        <begin position="206"/>
        <end position="223"/>
    </location>
</feature>
<protein>
    <submittedName>
        <fullName evidence="3">Uncharacterized protein</fullName>
    </submittedName>
</protein>
<evidence type="ECO:0000313" key="4">
    <source>
        <dbReference type="Proteomes" id="UP000194873"/>
    </source>
</evidence>
<gene>
    <name evidence="3" type="ORF">BXP70_18560</name>
</gene>
<reference evidence="3 4" key="1">
    <citation type="submission" date="2017-01" db="EMBL/GenBank/DDBJ databases">
        <title>A new Hymenobacter.</title>
        <authorList>
            <person name="Liang Y."/>
            <person name="Feng F."/>
        </authorList>
    </citation>
    <scope>NUCLEOTIDE SEQUENCE [LARGE SCALE GENOMIC DNA]</scope>
    <source>
        <strain evidence="3">MIMBbqt21</strain>
    </source>
</reference>
<keyword evidence="2" id="KW-1133">Transmembrane helix</keyword>
<evidence type="ECO:0000256" key="2">
    <source>
        <dbReference type="SAM" id="Phobius"/>
    </source>
</evidence>
<keyword evidence="2" id="KW-0472">Membrane</keyword>
<accession>A0A243WA80</accession>
<feature type="transmembrane region" description="Helical" evidence="2">
    <location>
        <begin position="136"/>
        <end position="155"/>
    </location>
</feature>
<dbReference type="EMBL" id="MTSE01000011">
    <property type="protein sequence ID" value="OUJ72269.1"/>
    <property type="molecule type" value="Genomic_DNA"/>
</dbReference>
<keyword evidence="2" id="KW-0812">Transmembrane</keyword>
<dbReference type="AlphaFoldDB" id="A0A243WA80"/>
<feature type="transmembrane region" description="Helical" evidence="2">
    <location>
        <begin position="229"/>
        <end position="248"/>
    </location>
</feature>
<organism evidence="3 4">
    <name type="scientific">Hymenobacter crusticola</name>
    <dbReference type="NCBI Taxonomy" id="1770526"/>
    <lineage>
        <taxon>Bacteria</taxon>
        <taxon>Pseudomonadati</taxon>
        <taxon>Bacteroidota</taxon>
        <taxon>Cytophagia</taxon>
        <taxon>Cytophagales</taxon>
        <taxon>Hymenobacteraceae</taxon>
        <taxon>Hymenobacter</taxon>
    </lineage>
</organism>
<name>A0A243WA80_9BACT</name>
<feature type="transmembrane region" description="Helical" evidence="2">
    <location>
        <begin position="103"/>
        <end position="124"/>
    </location>
</feature>
<comment type="caution">
    <text evidence="3">The sequence shown here is derived from an EMBL/GenBank/DDBJ whole genome shotgun (WGS) entry which is preliminary data.</text>
</comment>
<dbReference type="Proteomes" id="UP000194873">
    <property type="component" value="Unassembled WGS sequence"/>
</dbReference>
<evidence type="ECO:0000313" key="3">
    <source>
        <dbReference type="EMBL" id="OUJ72269.1"/>
    </source>
</evidence>
<evidence type="ECO:0000256" key="1">
    <source>
        <dbReference type="SAM" id="MobiDB-lite"/>
    </source>
</evidence>
<sequence length="249" mass="25492">MAVVLGVTVASCQSTKGIAHFPAVREYGPRSTAPLLVASAEQAEPVLPAAVSNEAPAAQTIDRPQAPVPTMAEIKPLEAPADTLKKVLLPTPSSKPDPATTGVNVVGGVLTAGGLAVVIASANADTGGEWPGLAKAMGGFLGLMLMIAGVALLFFQGKNGRLRRLREERRAARRALISPTAAPEATSDAPTEEKTATKSIGQRSKVGLSLIIAAGILLLLSLLPVGLFFISLPIAFILLLVGVILMLAG</sequence>
<keyword evidence="4" id="KW-1185">Reference proteome</keyword>